<dbReference type="KEGG" id="css:Cst_c04450"/>
<dbReference type="EMBL" id="CP004044">
    <property type="protein sequence ID" value="AGC67467.1"/>
    <property type="molecule type" value="Genomic_DNA"/>
</dbReference>
<accession>L7VL48</accession>
<keyword evidence="2" id="KW-1185">Reference proteome</keyword>
<organism evidence="1 2">
    <name type="scientific">Thermoclostridium stercorarium (strain ATCC 35414 / DSM 8532 / NCIMB 11754)</name>
    <name type="common">Clostridium stercorarium</name>
    <dbReference type="NCBI Taxonomy" id="1121335"/>
    <lineage>
        <taxon>Bacteria</taxon>
        <taxon>Bacillati</taxon>
        <taxon>Bacillota</taxon>
        <taxon>Clostridia</taxon>
        <taxon>Eubacteriales</taxon>
        <taxon>Oscillospiraceae</taxon>
        <taxon>Thermoclostridium</taxon>
    </lineage>
</organism>
<evidence type="ECO:0000313" key="1">
    <source>
        <dbReference type="EMBL" id="AGC67467.1"/>
    </source>
</evidence>
<protein>
    <submittedName>
        <fullName evidence="1">Uncharacterized protein</fullName>
    </submittedName>
</protein>
<evidence type="ECO:0000313" key="2">
    <source>
        <dbReference type="Proteomes" id="UP000011220"/>
    </source>
</evidence>
<gene>
    <name evidence="1" type="ordered locus">Cst_c04450</name>
</gene>
<proteinExistence type="predicted"/>
<dbReference type="Proteomes" id="UP000011220">
    <property type="component" value="Chromosome"/>
</dbReference>
<dbReference type="STRING" id="1121335.Cst_c04450"/>
<dbReference type="AlphaFoldDB" id="L7VL48"/>
<name>L7VL48_THES1</name>
<sequence>MISPVIIEALLQSSGYNPLVYLNYNKFEVNLNRYILRQSSPEFEKYGIKEEF</sequence>
<reference evidence="1 2" key="1">
    <citation type="journal article" date="2013" name="Genome Announc.">
        <title>Complete genome sequence of Clostridium stercorarium subsp. stercorarium strain DSM 8532, a thermophilic degrader of plant cell wall fibers.</title>
        <authorList>
            <person name="Poehlein A."/>
            <person name="Zverlov V.V."/>
            <person name="Daniel R."/>
            <person name="Schwarz W.H."/>
            <person name="Liebl W."/>
        </authorList>
    </citation>
    <scope>NUCLEOTIDE SEQUENCE [LARGE SCALE GENOMIC DNA]</scope>
    <source>
        <strain evidence="2">ATCC 35414 / DSM 8532 / NCIMB 11754</strain>
    </source>
</reference>